<organism evidence="3 4">
    <name type="scientific">Micrococcus flavus</name>
    <dbReference type="NCBI Taxonomy" id="384602"/>
    <lineage>
        <taxon>Bacteria</taxon>
        <taxon>Bacillati</taxon>
        <taxon>Actinomycetota</taxon>
        <taxon>Actinomycetes</taxon>
        <taxon>Micrococcales</taxon>
        <taxon>Micrococcaceae</taxon>
        <taxon>Micrococcus</taxon>
    </lineage>
</organism>
<dbReference type="RefSeq" id="WP_167736916.1">
    <property type="nucleotide sequence ID" value="NZ_BMLA01000002.1"/>
</dbReference>
<keyword evidence="4" id="KW-1185">Reference proteome</keyword>
<feature type="region of interest" description="Disordered" evidence="1">
    <location>
        <begin position="57"/>
        <end position="76"/>
    </location>
</feature>
<comment type="caution">
    <text evidence="3">The sequence shown here is derived from an EMBL/GenBank/DDBJ whole genome shotgun (WGS) entry which is preliminary data.</text>
</comment>
<evidence type="ECO:0000256" key="2">
    <source>
        <dbReference type="SAM" id="Phobius"/>
    </source>
</evidence>
<dbReference type="Proteomes" id="UP000560081">
    <property type="component" value="Unassembled WGS sequence"/>
</dbReference>
<dbReference type="AlphaFoldDB" id="A0A7W7L477"/>
<dbReference type="EMBL" id="JACHMC010000001">
    <property type="protein sequence ID" value="MBB4883199.1"/>
    <property type="molecule type" value="Genomic_DNA"/>
</dbReference>
<evidence type="ECO:0000256" key="1">
    <source>
        <dbReference type="SAM" id="MobiDB-lite"/>
    </source>
</evidence>
<keyword evidence="2" id="KW-1133">Transmembrane helix</keyword>
<accession>A0A7W7L477</accession>
<evidence type="ECO:0000313" key="3">
    <source>
        <dbReference type="EMBL" id="MBB4883199.1"/>
    </source>
</evidence>
<sequence>MRAALPVIAMAVGAVAFVLAVVLRGGAGDVLSVLGLVLIGVGALVLFGRLFQDKWDRVSGSGSGSRHEISRGGGLF</sequence>
<keyword evidence="2" id="KW-0472">Membrane</keyword>
<reference evidence="3 4" key="1">
    <citation type="submission" date="2020-08" db="EMBL/GenBank/DDBJ databases">
        <title>Sequencing the genomes of 1000 actinobacteria strains.</title>
        <authorList>
            <person name="Klenk H.-P."/>
        </authorList>
    </citation>
    <scope>NUCLEOTIDE SEQUENCE [LARGE SCALE GENOMIC DNA]</scope>
    <source>
        <strain evidence="3 4">DSM 19079</strain>
    </source>
</reference>
<gene>
    <name evidence="3" type="ORF">BJ976_001550</name>
</gene>
<proteinExistence type="predicted"/>
<evidence type="ECO:0000313" key="4">
    <source>
        <dbReference type="Proteomes" id="UP000560081"/>
    </source>
</evidence>
<protein>
    <submittedName>
        <fullName evidence="3">Uncharacterized protein</fullName>
    </submittedName>
</protein>
<keyword evidence="2" id="KW-0812">Transmembrane</keyword>
<name>A0A7W7L477_9MICC</name>
<feature type="transmembrane region" description="Helical" evidence="2">
    <location>
        <begin position="30"/>
        <end position="51"/>
    </location>
</feature>